<gene>
    <name evidence="2" type="ORF">Ocin01_02694</name>
</gene>
<evidence type="ECO:0000256" key="1">
    <source>
        <dbReference type="SAM" id="MobiDB-lite"/>
    </source>
</evidence>
<feature type="region of interest" description="Disordered" evidence="1">
    <location>
        <begin position="1"/>
        <end position="32"/>
    </location>
</feature>
<comment type="caution">
    <text evidence="2">The sequence shown here is derived from an EMBL/GenBank/DDBJ whole genome shotgun (WGS) entry which is preliminary data.</text>
</comment>
<accession>A0A1D2NFC7</accession>
<reference evidence="2 3" key="1">
    <citation type="journal article" date="2016" name="Genome Biol. Evol.">
        <title>Gene Family Evolution Reflects Adaptation to Soil Environmental Stressors in the Genome of the Collembolan Orchesella cincta.</title>
        <authorList>
            <person name="Faddeeva-Vakhrusheva A."/>
            <person name="Derks M.F."/>
            <person name="Anvar S.Y."/>
            <person name="Agamennone V."/>
            <person name="Suring W."/>
            <person name="Smit S."/>
            <person name="van Straalen N.M."/>
            <person name="Roelofs D."/>
        </authorList>
    </citation>
    <scope>NUCLEOTIDE SEQUENCE [LARGE SCALE GENOMIC DNA]</scope>
    <source>
        <tissue evidence="2">Mixed pool</tissue>
    </source>
</reference>
<protein>
    <submittedName>
        <fullName evidence="2">Uncharacterized protein</fullName>
    </submittedName>
</protein>
<dbReference type="AlphaFoldDB" id="A0A1D2NFC7"/>
<evidence type="ECO:0000313" key="2">
    <source>
        <dbReference type="EMBL" id="ODN03954.1"/>
    </source>
</evidence>
<sequence length="155" mass="16761">MFPDECQPSHRHHHQHQHHDNSRTFVGGGGGHHFALKTTKTASDVRTMMSSCLGSEDPDDYVFGSSGAGERTNNFGTTPLPQPVQWRGEWWWWNGAGSGSGGCGTTSGRLNRNHSSTSSCSSTSRSSSSSENNSSCSNCSSTENCSQLLHNNNKK</sequence>
<dbReference type="EMBL" id="LJIJ01000058">
    <property type="protein sequence ID" value="ODN03954.1"/>
    <property type="molecule type" value="Genomic_DNA"/>
</dbReference>
<keyword evidence="3" id="KW-1185">Reference proteome</keyword>
<evidence type="ECO:0000313" key="3">
    <source>
        <dbReference type="Proteomes" id="UP000094527"/>
    </source>
</evidence>
<dbReference type="Proteomes" id="UP000094527">
    <property type="component" value="Unassembled WGS sequence"/>
</dbReference>
<feature type="compositionally biased region" description="Low complexity" evidence="1">
    <location>
        <begin position="115"/>
        <end position="146"/>
    </location>
</feature>
<feature type="region of interest" description="Disordered" evidence="1">
    <location>
        <begin position="62"/>
        <end position="82"/>
    </location>
</feature>
<name>A0A1D2NFC7_ORCCI</name>
<feature type="region of interest" description="Disordered" evidence="1">
    <location>
        <begin position="99"/>
        <end position="155"/>
    </location>
</feature>
<proteinExistence type="predicted"/>
<organism evidence="2 3">
    <name type="scientific">Orchesella cincta</name>
    <name type="common">Springtail</name>
    <name type="synonym">Podura cincta</name>
    <dbReference type="NCBI Taxonomy" id="48709"/>
    <lineage>
        <taxon>Eukaryota</taxon>
        <taxon>Metazoa</taxon>
        <taxon>Ecdysozoa</taxon>
        <taxon>Arthropoda</taxon>
        <taxon>Hexapoda</taxon>
        <taxon>Collembola</taxon>
        <taxon>Entomobryomorpha</taxon>
        <taxon>Entomobryoidea</taxon>
        <taxon>Orchesellidae</taxon>
        <taxon>Orchesellinae</taxon>
        <taxon>Orchesella</taxon>
    </lineage>
</organism>